<organism evidence="2">
    <name type="scientific">Anopheles darlingi</name>
    <name type="common">Mosquito</name>
    <dbReference type="NCBI Taxonomy" id="43151"/>
    <lineage>
        <taxon>Eukaryota</taxon>
        <taxon>Metazoa</taxon>
        <taxon>Ecdysozoa</taxon>
        <taxon>Arthropoda</taxon>
        <taxon>Hexapoda</taxon>
        <taxon>Insecta</taxon>
        <taxon>Pterygota</taxon>
        <taxon>Neoptera</taxon>
        <taxon>Endopterygota</taxon>
        <taxon>Diptera</taxon>
        <taxon>Nematocera</taxon>
        <taxon>Culicoidea</taxon>
        <taxon>Culicidae</taxon>
        <taxon>Anophelinae</taxon>
        <taxon>Anopheles</taxon>
    </lineage>
</organism>
<proteinExistence type="predicted"/>
<keyword evidence="1" id="KW-0732">Signal</keyword>
<name>A0A2M4DLI5_ANODA</name>
<feature type="chain" id="PRO_5014856925" evidence="1">
    <location>
        <begin position="19"/>
        <end position="91"/>
    </location>
</feature>
<reference evidence="2" key="1">
    <citation type="submission" date="2018-01" db="EMBL/GenBank/DDBJ databases">
        <title>An insight into the sialome of Amazonian anophelines.</title>
        <authorList>
            <person name="Ribeiro J.M."/>
            <person name="Scarpassa V."/>
            <person name="Calvo E."/>
        </authorList>
    </citation>
    <scope>NUCLEOTIDE SEQUENCE</scope>
</reference>
<evidence type="ECO:0000256" key="1">
    <source>
        <dbReference type="SAM" id="SignalP"/>
    </source>
</evidence>
<feature type="signal peptide" evidence="1">
    <location>
        <begin position="1"/>
        <end position="18"/>
    </location>
</feature>
<sequence length="91" mass="9842">MSFMSCCIFLTSIVPAPAVSSEASELLEPPDGLRAGMTAAVIEDSKPPPLPAPPDEPDRRLPLFCDCWCCWSAPVCSTLLQLFGTLMTQRL</sequence>
<protein>
    <submittedName>
        <fullName evidence="2">Putative secreted protein</fullName>
    </submittedName>
</protein>
<evidence type="ECO:0000313" key="2">
    <source>
        <dbReference type="EMBL" id="MBW78391.1"/>
    </source>
</evidence>
<dbReference type="EMBL" id="GGFL01014213">
    <property type="protein sequence ID" value="MBW78391.1"/>
    <property type="molecule type" value="Transcribed_RNA"/>
</dbReference>
<accession>A0A2M4DLI5</accession>
<dbReference type="AlphaFoldDB" id="A0A2M4DLI5"/>